<sequence length="133" mass="14742">MSTRRSQTQKPGRRGSGDRSAPARRGARSHRRRPGSRHQTFAKLSLCQCPGPGGGPPHSSERAVLALVPRRRWPAFLLPTFWPGYPRRHSESRPGPSPPPRGGSHCATLLPPKEGVRPQQRDPGSRRRLRAGR</sequence>
<feature type="region of interest" description="Disordered" evidence="1">
    <location>
        <begin position="79"/>
        <end position="133"/>
    </location>
</feature>
<organism evidence="2 3">
    <name type="scientific">Rhinolophus ferrumequinum</name>
    <name type="common">Greater horseshoe bat</name>
    <dbReference type="NCBI Taxonomy" id="59479"/>
    <lineage>
        <taxon>Eukaryota</taxon>
        <taxon>Metazoa</taxon>
        <taxon>Chordata</taxon>
        <taxon>Craniata</taxon>
        <taxon>Vertebrata</taxon>
        <taxon>Euteleostomi</taxon>
        <taxon>Mammalia</taxon>
        <taxon>Eutheria</taxon>
        <taxon>Laurasiatheria</taxon>
        <taxon>Chiroptera</taxon>
        <taxon>Yinpterochiroptera</taxon>
        <taxon>Rhinolophoidea</taxon>
        <taxon>Rhinolophidae</taxon>
        <taxon>Rhinolophinae</taxon>
        <taxon>Rhinolophus</taxon>
    </lineage>
</organism>
<comment type="caution">
    <text evidence="2">The sequence shown here is derived from an EMBL/GenBank/DDBJ whole genome shotgun (WGS) entry which is preliminary data.</text>
</comment>
<dbReference type="Proteomes" id="UP000585614">
    <property type="component" value="Unassembled WGS sequence"/>
</dbReference>
<dbReference type="AlphaFoldDB" id="A0A7J8AFK3"/>
<feature type="compositionally biased region" description="Basic and acidic residues" evidence="1">
    <location>
        <begin position="114"/>
        <end position="125"/>
    </location>
</feature>
<reference evidence="2 3" key="1">
    <citation type="journal article" date="2020" name="Nature">
        <title>Six reference-quality genomes reveal evolution of bat adaptations.</title>
        <authorList>
            <person name="Jebb D."/>
            <person name="Huang Z."/>
            <person name="Pippel M."/>
            <person name="Hughes G.M."/>
            <person name="Lavrichenko K."/>
            <person name="Devanna P."/>
            <person name="Winkler S."/>
            <person name="Jermiin L.S."/>
            <person name="Skirmuntt E.C."/>
            <person name="Katzourakis A."/>
            <person name="Burkitt-Gray L."/>
            <person name="Ray D.A."/>
            <person name="Sullivan K.A.M."/>
            <person name="Roscito J.G."/>
            <person name="Kirilenko B.M."/>
            <person name="Davalos L.M."/>
            <person name="Corthals A.P."/>
            <person name="Power M.L."/>
            <person name="Jones G."/>
            <person name="Ransome R.D."/>
            <person name="Dechmann D.K.N."/>
            <person name="Locatelli A.G."/>
            <person name="Puechmaille S.J."/>
            <person name="Fedrigo O."/>
            <person name="Jarvis E.D."/>
            <person name="Hiller M."/>
            <person name="Vernes S.C."/>
            <person name="Myers E.W."/>
            <person name="Teeling E.C."/>
        </authorList>
    </citation>
    <scope>NUCLEOTIDE SEQUENCE [LARGE SCALE GENOMIC DNA]</scope>
    <source>
        <strain evidence="2">MRhiFer1</strain>
        <tissue evidence="2">Lung</tissue>
    </source>
</reference>
<name>A0A7J8AFK3_RHIFE</name>
<evidence type="ECO:0000313" key="3">
    <source>
        <dbReference type="Proteomes" id="UP000585614"/>
    </source>
</evidence>
<evidence type="ECO:0000313" key="2">
    <source>
        <dbReference type="EMBL" id="KAF6385015.1"/>
    </source>
</evidence>
<protein>
    <submittedName>
        <fullName evidence="2">Uncharacterized protein</fullName>
    </submittedName>
</protein>
<dbReference type="EMBL" id="JACAGC010000002">
    <property type="protein sequence ID" value="KAF6385015.1"/>
    <property type="molecule type" value="Genomic_DNA"/>
</dbReference>
<feature type="region of interest" description="Disordered" evidence="1">
    <location>
        <begin position="1"/>
        <end position="62"/>
    </location>
</feature>
<accession>A0A7J8AFK3</accession>
<proteinExistence type="predicted"/>
<gene>
    <name evidence="2" type="ORF">mRhiFer1_008854</name>
</gene>
<evidence type="ECO:0000256" key="1">
    <source>
        <dbReference type="SAM" id="MobiDB-lite"/>
    </source>
</evidence>
<feature type="compositionally biased region" description="Polar residues" evidence="1">
    <location>
        <begin position="1"/>
        <end position="10"/>
    </location>
</feature>
<feature type="compositionally biased region" description="Basic residues" evidence="1">
    <location>
        <begin position="25"/>
        <end position="36"/>
    </location>
</feature>